<accession>A0AA38TEV0</accession>
<dbReference type="InterPro" id="IPR039605">
    <property type="entry name" value="AHL"/>
</dbReference>
<keyword evidence="2 4" id="KW-0238">DNA-binding</keyword>
<dbReference type="CDD" id="cd11378">
    <property type="entry name" value="DUF296"/>
    <property type="match status" value="1"/>
</dbReference>
<protein>
    <recommendedName>
        <fullName evidence="4">AT-hook motif nuclear-localized protein</fullName>
    </recommendedName>
</protein>
<evidence type="ECO:0000256" key="2">
    <source>
        <dbReference type="ARBA" id="ARBA00023125"/>
    </source>
</evidence>
<dbReference type="Proteomes" id="UP001172457">
    <property type="component" value="Chromosome 5"/>
</dbReference>
<evidence type="ECO:0000313" key="7">
    <source>
        <dbReference type="EMBL" id="KAJ9550077.1"/>
    </source>
</evidence>
<evidence type="ECO:0000256" key="3">
    <source>
        <dbReference type="ARBA" id="ARBA00023163"/>
    </source>
</evidence>
<comment type="caution">
    <text evidence="7">The sequence shown here is derived from an EMBL/GenBank/DDBJ whole genome shotgun (WGS) entry which is preliminary data.</text>
</comment>
<keyword evidence="4" id="KW-0539">Nucleus</keyword>
<organism evidence="7 8">
    <name type="scientific">Centaurea solstitialis</name>
    <name type="common">yellow star-thistle</name>
    <dbReference type="NCBI Taxonomy" id="347529"/>
    <lineage>
        <taxon>Eukaryota</taxon>
        <taxon>Viridiplantae</taxon>
        <taxon>Streptophyta</taxon>
        <taxon>Embryophyta</taxon>
        <taxon>Tracheophyta</taxon>
        <taxon>Spermatophyta</taxon>
        <taxon>Magnoliopsida</taxon>
        <taxon>eudicotyledons</taxon>
        <taxon>Gunneridae</taxon>
        <taxon>Pentapetalae</taxon>
        <taxon>asterids</taxon>
        <taxon>campanulids</taxon>
        <taxon>Asterales</taxon>
        <taxon>Asteraceae</taxon>
        <taxon>Carduoideae</taxon>
        <taxon>Cardueae</taxon>
        <taxon>Centaureinae</taxon>
        <taxon>Centaurea</taxon>
    </lineage>
</organism>
<comment type="function">
    <text evidence="4">Transcription factor that specifically binds AT-rich DNA sequences related to the nuclear matrix attachment regions (MARs).</text>
</comment>
<evidence type="ECO:0000256" key="5">
    <source>
        <dbReference type="SAM" id="MobiDB-lite"/>
    </source>
</evidence>
<evidence type="ECO:0000259" key="6">
    <source>
        <dbReference type="PROSITE" id="PS51742"/>
    </source>
</evidence>
<comment type="subcellular location">
    <subcellularLocation>
        <location evidence="4">Nucleus</location>
    </subcellularLocation>
</comment>
<dbReference type="Pfam" id="PF03479">
    <property type="entry name" value="PCC"/>
    <property type="match status" value="1"/>
</dbReference>
<dbReference type="PANTHER" id="PTHR31500:SF64">
    <property type="entry name" value="AT-HOOK MOTIF NUCLEAR-LOCALIZED PROTEIN 12-RELATED"/>
    <property type="match status" value="1"/>
</dbReference>
<keyword evidence="1 4" id="KW-0805">Transcription regulation</keyword>
<feature type="region of interest" description="Disordered" evidence="5">
    <location>
        <begin position="138"/>
        <end position="163"/>
    </location>
</feature>
<dbReference type="GO" id="GO:0005634">
    <property type="term" value="C:nucleus"/>
    <property type="evidence" value="ECO:0007669"/>
    <property type="project" value="UniProtKB-SubCell"/>
</dbReference>
<feature type="region of interest" description="Disordered" evidence="5">
    <location>
        <begin position="79"/>
        <end position="124"/>
    </location>
</feature>
<dbReference type="GO" id="GO:0003680">
    <property type="term" value="F:minor groove of adenine-thymine-rich DNA binding"/>
    <property type="evidence" value="ECO:0007669"/>
    <property type="project" value="UniProtKB-UniRule"/>
</dbReference>
<feature type="region of interest" description="Disordered" evidence="5">
    <location>
        <begin position="1"/>
        <end position="51"/>
    </location>
</feature>
<feature type="compositionally biased region" description="Basic and acidic residues" evidence="5">
    <location>
        <begin position="306"/>
        <end position="318"/>
    </location>
</feature>
<dbReference type="SUPFAM" id="SSF117856">
    <property type="entry name" value="AF0104/ALDC/Ptd012-like"/>
    <property type="match status" value="1"/>
</dbReference>
<dbReference type="InterPro" id="IPR005175">
    <property type="entry name" value="PPC_dom"/>
</dbReference>
<evidence type="ECO:0000256" key="4">
    <source>
        <dbReference type="RuleBase" id="RU367031"/>
    </source>
</evidence>
<feature type="compositionally biased region" description="Low complexity" evidence="5">
    <location>
        <begin position="138"/>
        <end position="147"/>
    </location>
</feature>
<feature type="compositionally biased region" description="Basic and acidic residues" evidence="5">
    <location>
        <begin position="337"/>
        <end position="354"/>
    </location>
</feature>
<reference evidence="7" key="1">
    <citation type="submission" date="2023-03" db="EMBL/GenBank/DDBJ databases">
        <title>Chromosome-scale reference genome and RAD-based genetic map of yellow starthistle (Centaurea solstitialis) reveal putative structural variation and QTLs associated with invader traits.</title>
        <authorList>
            <person name="Reatini B."/>
            <person name="Cang F.A."/>
            <person name="Jiang Q."/>
            <person name="Mckibben M.T.W."/>
            <person name="Barker M.S."/>
            <person name="Rieseberg L.H."/>
            <person name="Dlugosch K.M."/>
        </authorList>
    </citation>
    <scope>NUCLEOTIDE SEQUENCE</scope>
    <source>
        <strain evidence="7">CAN-66</strain>
        <tissue evidence="7">Leaf</tissue>
    </source>
</reference>
<feature type="compositionally biased region" description="Gly residues" evidence="5">
    <location>
        <begin position="79"/>
        <end position="93"/>
    </location>
</feature>
<evidence type="ECO:0000256" key="1">
    <source>
        <dbReference type="ARBA" id="ARBA00023015"/>
    </source>
</evidence>
<evidence type="ECO:0000313" key="8">
    <source>
        <dbReference type="Proteomes" id="UP001172457"/>
    </source>
</evidence>
<feature type="compositionally biased region" description="Gly residues" evidence="5">
    <location>
        <begin position="18"/>
        <end position="29"/>
    </location>
</feature>
<dbReference type="Gene3D" id="3.30.1330.80">
    <property type="entry name" value="Hypothetical protein, similar to alpha- acetolactate decarboxylase, domain 2"/>
    <property type="match status" value="1"/>
</dbReference>
<proteinExistence type="predicted"/>
<feature type="domain" description="PPC" evidence="6">
    <location>
        <begin position="177"/>
        <end position="316"/>
    </location>
</feature>
<dbReference type="PROSITE" id="PS51742">
    <property type="entry name" value="PPC"/>
    <property type="match status" value="1"/>
</dbReference>
<name>A0AA38TEV0_9ASTR</name>
<comment type="domain">
    <text evidence="4">The PPC domain mediates interactions between AHL proteins.</text>
</comment>
<dbReference type="PANTHER" id="PTHR31500">
    <property type="entry name" value="AT-HOOK MOTIF NUCLEAR-LOCALIZED PROTEIN 9"/>
    <property type="match status" value="1"/>
</dbReference>
<gene>
    <name evidence="7" type="ORF">OSB04_022620</name>
</gene>
<keyword evidence="3 4" id="KW-0804">Transcription</keyword>
<feature type="region of interest" description="Disordered" evidence="5">
    <location>
        <begin position="300"/>
        <end position="354"/>
    </location>
</feature>
<keyword evidence="8" id="KW-1185">Reference proteome</keyword>
<dbReference type="AlphaFoldDB" id="A0AA38TEV0"/>
<dbReference type="EMBL" id="JARYMX010000005">
    <property type="protein sequence ID" value="KAJ9550077.1"/>
    <property type="molecule type" value="Genomic_DNA"/>
</dbReference>
<sequence>MDGREGMPSFYRVSGSGSHAGSGQQGGGLHVPPPGFKTQSNPNMSPHGHSNIRVSSITYQLEHNISPVFPHGINMGGGGGGGVGGSGGGGGGAMSITTAPRSGSDPVVKKKRGRPRKYGPDGSHMALGLTPTAASVAVAASPGSVTPTQKKNRGRPPGSGRKQRLANVGEWMSNSAGLAFTPHIIHVAIGEDVAAKVLSFAQHRPRALCILSGNGSVSAVTLRQFTSSGDTVTYEGRFEILCLSGSYLLPETGSLNNRTGGLSISVCSADGHVIGGAIGGRLIASSLVQVVVCSFVHGSNTPKGKTKTDATSRDEKSPSADANEASPQNPVAWPPDSRNEQMRNSHTEIDLTRG</sequence>